<keyword evidence="2" id="KW-0186">Copper</keyword>
<dbReference type="Proteomes" id="UP000306102">
    <property type="component" value="Unassembled WGS sequence"/>
</dbReference>
<accession>A0A4S4DJW8</accession>
<keyword evidence="7" id="KW-1185">Reference proteome</keyword>
<dbReference type="InterPro" id="IPR008972">
    <property type="entry name" value="Cupredoxin"/>
</dbReference>
<sequence>MAMVAALMMILVIAAPAAYATQYTVGDASGWAQQVNYITWVSGKTFRVGDTLLFTYAATLHSVDVVSQSDYNSCNTANALTSYTGGNNNVYLTTTGSMYFICPTPGHCQSGMKLAVTVTAAGTSPPPPPPAAYSTQYTVGDASGWAQQVNYITWVSGKTFRVGDTLLFTYVATQHSVDVVSQSDYNSCNSANALTSYTGGNNNVILTTTGSMYFICPTPGHCQSGMKLAVTVGAPLSGSGAVGNFGHKSFVVLGLSLSVGAVSALMS</sequence>
<dbReference type="CDD" id="cd04216">
    <property type="entry name" value="Phytocyanin"/>
    <property type="match status" value="2"/>
</dbReference>
<evidence type="ECO:0000256" key="3">
    <source>
        <dbReference type="ARBA" id="ARBA00023180"/>
    </source>
</evidence>
<dbReference type="PROSITE" id="PS00196">
    <property type="entry name" value="COPPER_BLUE"/>
    <property type="match status" value="2"/>
</dbReference>
<organism evidence="6 7">
    <name type="scientific">Camellia sinensis var. sinensis</name>
    <name type="common">China tea</name>
    <dbReference type="NCBI Taxonomy" id="542762"/>
    <lineage>
        <taxon>Eukaryota</taxon>
        <taxon>Viridiplantae</taxon>
        <taxon>Streptophyta</taxon>
        <taxon>Embryophyta</taxon>
        <taxon>Tracheophyta</taxon>
        <taxon>Spermatophyta</taxon>
        <taxon>Magnoliopsida</taxon>
        <taxon>eudicotyledons</taxon>
        <taxon>Gunneridae</taxon>
        <taxon>Pentapetalae</taxon>
        <taxon>asterids</taxon>
        <taxon>Ericales</taxon>
        <taxon>Theaceae</taxon>
        <taxon>Camellia</taxon>
    </lineage>
</organism>
<dbReference type="FunFam" id="2.60.40.420:FF:000003">
    <property type="entry name" value="Blue copper"/>
    <property type="match status" value="2"/>
</dbReference>
<evidence type="ECO:0000313" key="7">
    <source>
        <dbReference type="Proteomes" id="UP000306102"/>
    </source>
</evidence>
<proteinExistence type="predicted"/>
<dbReference type="GO" id="GO:0005886">
    <property type="term" value="C:plasma membrane"/>
    <property type="evidence" value="ECO:0007669"/>
    <property type="project" value="TreeGrafter"/>
</dbReference>
<name>A0A4S4DJW8_CAMSN</name>
<keyword evidence="1" id="KW-0479">Metal-binding</keyword>
<dbReference type="PANTHER" id="PTHR33021:SF350">
    <property type="entry name" value="UCLACYANIN-2"/>
    <property type="match status" value="1"/>
</dbReference>
<dbReference type="InterPro" id="IPR028871">
    <property type="entry name" value="BlueCu_1_BS"/>
</dbReference>
<feature type="domain" description="Phytocyanin" evidence="5">
    <location>
        <begin position="135"/>
        <end position="234"/>
    </location>
</feature>
<evidence type="ECO:0000259" key="5">
    <source>
        <dbReference type="PROSITE" id="PS51485"/>
    </source>
</evidence>
<evidence type="ECO:0000256" key="1">
    <source>
        <dbReference type="ARBA" id="ARBA00022723"/>
    </source>
</evidence>
<dbReference type="GO" id="GO:0046872">
    <property type="term" value="F:metal ion binding"/>
    <property type="evidence" value="ECO:0007669"/>
    <property type="project" value="UniProtKB-KW"/>
</dbReference>
<dbReference type="EMBL" id="SDRB02011026">
    <property type="protein sequence ID" value="THG03171.1"/>
    <property type="molecule type" value="Genomic_DNA"/>
</dbReference>
<feature type="signal peptide" evidence="4">
    <location>
        <begin position="1"/>
        <end position="20"/>
    </location>
</feature>
<dbReference type="SUPFAM" id="SSF49503">
    <property type="entry name" value="Cupredoxins"/>
    <property type="match status" value="2"/>
</dbReference>
<evidence type="ECO:0000256" key="4">
    <source>
        <dbReference type="SAM" id="SignalP"/>
    </source>
</evidence>
<dbReference type="GO" id="GO:0009055">
    <property type="term" value="F:electron transfer activity"/>
    <property type="evidence" value="ECO:0007669"/>
    <property type="project" value="InterPro"/>
</dbReference>
<feature type="domain" description="Phytocyanin" evidence="5">
    <location>
        <begin position="21"/>
        <end position="120"/>
    </location>
</feature>
<evidence type="ECO:0000313" key="6">
    <source>
        <dbReference type="EMBL" id="THG03171.1"/>
    </source>
</evidence>
<feature type="chain" id="PRO_5020855901" description="Phytocyanin domain-containing protein" evidence="4">
    <location>
        <begin position="21"/>
        <end position="267"/>
    </location>
</feature>
<dbReference type="Gene3D" id="2.60.40.420">
    <property type="entry name" value="Cupredoxins - blue copper proteins"/>
    <property type="match status" value="2"/>
</dbReference>
<dbReference type="STRING" id="542762.A0A4S4DJW8"/>
<keyword evidence="4" id="KW-0732">Signal</keyword>
<evidence type="ECO:0000256" key="2">
    <source>
        <dbReference type="ARBA" id="ARBA00023008"/>
    </source>
</evidence>
<dbReference type="AlphaFoldDB" id="A0A4S4DJW8"/>
<dbReference type="PANTHER" id="PTHR33021">
    <property type="entry name" value="BLUE COPPER PROTEIN"/>
    <property type="match status" value="1"/>
</dbReference>
<reference evidence="6 7" key="1">
    <citation type="journal article" date="2018" name="Proc. Natl. Acad. Sci. U.S.A.">
        <title>Draft genome sequence of Camellia sinensis var. sinensis provides insights into the evolution of the tea genome and tea quality.</title>
        <authorList>
            <person name="Wei C."/>
            <person name="Yang H."/>
            <person name="Wang S."/>
            <person name="Zhao J."/>
            <person name="Liu C."/>
            <person name="Gao L."/>
            <person name="Xia E."/>
            <person name="Lu Y."/>
            <person name="Tai Y."/>
            <person name="She G."/>
            <person name="Sun J."/>
            <person name="Cao H."/>
            <person name="Tong W."/>
            <person name="Gao Q."/>
            <person name="Li Y."/>
            <person name="Deng W."/>
            <person name="Jiang X."/>
            <person name="Wang W."/>
            <person name="Chen Q."/>
            <person name="Zhang S."/>
            <person name="Li H."/>
            <person name="Wu J."/>
            <person name="Wang P."/>
            <person name="Li P."/>
            <person name="Shi C."/>
            <person name="Zheng F."/>
            <person name="Jian J."/>
            <person name="Huang B."/>
            <person name="Shan D."/>
            <person name="Shi M."/>
            <person name="Fang C."/>
            <person name="Yue Y."/>
            <person name="Li F."/>
            <person name="Li D."/>
            <person name="Wei S."/>
            <person name="Han B."/>
            <person name="Jiang C."/>
            <person name="Yin Y."/>
            <person name="Xia T."/>
            <person name="Zhang Z."/>
            <person name="Bennetzen J.L."/>
            <person name="Zhao S."/>
            <person name="Wan X."/>
        </authorList>
    </citation>
    <scope>NUCLEOTIDE SEQUENCE [LARGE SCALE GENOMIC DNA]</scope>
    <source>
        <strain evidence="7">cv. Shuchazao</strain>
        <tissue evidence="6">Leaf</tissue>
    </source>
</reference>
<gene>
    <name evidence="6" type="ORF">TEA_016078</name>
</gene>
<protein>
    <recommendedName>
        <fullName evidence="5">Phytocyanin domain-containing protein</fullName>
    </recommendedName>
</protein>
<dbReference type="InterPro" id="IPR039391">
    <property type="entry name" value="Phytocyanin-like"/>
</dbReference>
<dbReference type="PROSITE" id="PS51485">
    <property type="entry name" value="PHYTOCYANIN"/>
    <property type="match status" value="2"/>
</dbReference>
<dbReference type="InterPro" id="IPR003245">
    <property type="entry name" value="Phytocyanin_dom"/>
</dbReference>
<comment type="caution">
    <text evidence="6">The sequence shown here is derived from an EMBL/GenBank/DDBJ whole genome shotgun (WGS) entry which is preliminary data.</text>
</comment>
<dbReference type="Pfam" id="PF02298">
    <property type="entry name" value="Cu_bind_like"/>
    <property type="match status" value="2"/>
</dbReference>
<keyword evidence="3" id="KW-0325">Glycoprotein</keyword>